<protein>
    <submittedName>
        <fullName evidence="2">Uncharacterized protein</fullName>
    </submittedName>
</protein>
<dbReference type="AlphaFoldDB" id="A0A7D9K3W7"/>
<evidence type="ECO:0000256" key="1">
    <source>
        <dbReference type="SAM" id="MobiDB-lite"/>
    </source>
</evidence>
<proteinExistence type="predicted"/>
<gene>
    <name evidence="2" type="ORF">PACLA_8A023193</name>
</gene>
<dbReference type="Proteomes" id="UP001152795">
    <property type="component" value="Unassembled WGS sequence"/>
</dbReference>
<accession>A0A7D9K3W7</accession>
<reference evidence="2" key="1">
    <citation type="submission" date="2020-04" db="EMBL/GenBank/DDBJ databases">
        <authorList>
            <person name="Alioto T."/>
            <person name="Alioto T."/>
            <person name="Gomez Garrido J."/>
        </authorList>
    </citation>
    <scope>NUCLEOTIDE SEQUENCE</scope>
    <source>
        <strain evidence="2">A484AB</strain>
    </source>
</reference>
<feature type="non-terminal residue" evidence="2">
    <location>
        <position position="1"/>
    </location>
</feature>
<sequence>ITTSIPEIFRANTSEYPRILLIFLTIFRGIEVGLFDFSPSVMFARECNDFDCSTSTLDDPIPSESGDVSTETEPPKNKQGHANCKAIIESEEKEFMKAKVVMYHTTFTVLKEPPPCSSADDEADAFGKYIVETFKRTVARKKISDMLFNVEIENDQQYR</sequence>
<name>A0A7D9K3W7_PARCT</name>
<comment type="caution">
    <text evidence="2">The sequence shown here is derived from an EMBL/GenBank/DDBJ whole genome shotgun (WGS) entry which is preliminary data.</text>
</comment>
<dbReference type="EMBL" id="CACRXK020026247">
    <property type="protein sequence ID" value="CAB4040083.1"/>
    <property type="molecule type" value="Genomic_DNA"/>
</dbReference>
<keyword evidence="3" id="KW-1185">Reference proteome</keyword>
<feature type="region of interest" description="Disordered" evidence="1">
    <location>
        <begin position="55"/>
        <end position="81"/>
    </location>
</feature>
<evidence type="ECO:0000313" key="3">
    <source>
        <dbReference type="Proteomes" id="UP001152795"/>
    </source>
</evidence>
<evidence type="ECO:0000313" key="2">
    <source>
        <dbReference type="EMBL" id="CAB4040083.1"/>
    </source>
</evidence>
<organism evidence="2 3">
    <name type="scientific">Paramuricea clavata</name>
    <name type="common">Red gorgonian</name>
    <name type="synonym">Violescent sea-whip</name>
    <dbReference type="NCBI Taxonomy" id="317549"/>
    <lineage>
        <taxon>Eukaryota</taxon>
        <taxon>Metazoa</taxon>
        <taxon>Cnidaria</taxon>
        <taxon>Anthozoa</taxon>
        <taxon>Octocorallia</taxon>
        <taxon>Malacalcyonacea</taxon>
        <taxon>Plexauridae</taxon>
        <taxon>Paramuricea</taxon>
    </lineage>
</organism>